<dbReference type="PROSITE" id="PS51186">
    <property type="entry name" value="GNAT"/>
    <property type="match status" value="1"/>
</dbReference>
<dbReference type="Gene3D" id="3.40.630.30">
    <property type="match status" value="1"/>
</dbReference>
<organism evidence="2 3">
    <name type="scientific">Siphonobacter aquaeclarae</name>
    <dbReference type="NCBI Taxonomy" id="563176"/>
    <lineage>
        <taxon>Bacteria</taxon>
        <taxon>Pseudomonadati</taxon>
        <taxon>Bacteroidota</taxon>
        <taxon>Cytophagia</taxon>
        <taxon>Cytophagales</taxon>
        <taxon>Cytophagaceae</taxon>
        <taxon>Siphonobacter</taxon>
    </lineage>
</organism>
<dbReference type="InterPro" id="IPR000182">
    <property type="entry name" value="GNAT_dom"/>
</dbReference>
<dbReference type="OrthoDB" id="3216107at2"/>
<dbReference type="Pfam" id="PF13508">
    <property type="entry name" value="Acetyltransf_7"/>
    <property type="match status" value="1"/>
</dbReference>
<evidence type="ECO:0000313" key="2">
    <source>
        <dbReference type="EMBL" id="SDM55638.1"/>
    </source>
</evidence>
<dbReference type="InterPro" id="IPR053144">
    <property type="entry name" value="Acetyltransferase_Butenolide"/>
</dbReference>
<dbReference type="PANTHER" id="PTHR43233:SF1">
    <property type="entry name" value="FAMILY N-ACETYLTRANSFERASE, PUTATIVE (AFU_ORTHOLOGUE AFUA_6G03350)-RELATED"/>
    <property type="match status" value="1"/>
</dbReference>
<accession>A0A1G9U6Y8</accession>
<evidence type="ECO:0000313" key="3">
    <source>
        <dbReference type="Proteomes" id="UP000198901"/>
    </source>
</evidence>
<dbReference type="CDD" id="cd04301">
    <property type="entry name" value="NAT_SF"/>
    <property type="match status" value="1"/>
</dbReference>
<dbReference type="InterPro" id="IPR016181">
    <property type="entry name" value="Acyl_CoA_acyltransferase"/>
</dbReference>
<gene>
    <name evidence="2" type="ORF">SAMN04488090_3697</name>
</gene>
<dbReference type="Proteomes" id="UP000198901">
    <property type="component" value="Unassembled WGS sequence"/>
</dbReference>
<reference evidence="2 3" key="1">
    <citation type="submission" date="2016-10" db="EMBL/GenBank/DDBJ databases">
        <authorList>
            <person name="de Groot N.N."/>
        </authorList>
    </citation>
    <scope>NUCLEOTIDE SEQUENCE [LARGE SCALE GENOMIC DNA]</scope>
    <source>
        <strain evidence="2 3">DSM 21668</strain>
    </source>
</reference>
<feature type="domain" description="N-acetyltransferase" evidence="1">
    <location>
        <begin position="5"/>
        <end position="136"/>
    </location>
</feature>
<dbReference type="GO" id="GO:0016747">
    <property type="term" value="F:acyltransferase activity, transferring groups other than amino-acyl groups"/>
    <property type="evidence" value="ECO:0007669"/>
    <property type="project" value="InterPro"/>
</dbReference>
<sequence>MADFVVSTDKSRLDIGMIHDFLSNRSYWAKGIPRELVEKSIAGARCYGVYEGEKQVGFARLITDEATFGYLADVFILEEYRGNGVSKLLVEYILEDPALHDLRRWVLVTADAHTLYSRFGFSELAKPERYLEKVRPNPYGQS</sequence>
<evidence type="ECO:0000259" key="1">
    <source>
        <dbReference type="PROSITE" id="PS51186"/>
    </source>
</evidence>
<name>A0A1G9U6Y8_9BACT</name>
<dbReference type="STRING" id="563176.SAMN04488090_3697"/>
<dbReference type="PANTHER" id="PTHR43233">
    <property type="entry name" value="FAMILY N-ACETYLTRANSFERASE, PUTATIVE (AFU_ORTHOLOGUE AFUA_6G03350)-RELATED"/>
    <property type="match status" value="1"/>
</dbReference>
<dbReference type="SUPFAM" id="SSF55729">
    <property type="entry name" value="Acyl-CoA N-acyltransferases (Nat)"/>
    <property type="match status" value="1"/>
</dbReference>
<dbReference type="AlphaFoldDB" id="A0A1G9U6Y8"/>
<keyword evidence="3" id="KW-1185">Reference proteome</keyword>
<proteinExistence type="predicted"/>
<dbReference type="RefSeq" id="WP_093205677.1">
    <property type="nucleotide sequence ID" value="NZ_FNGS01000007.1"/>
</dbReference>
<protein>
    <submittedName>
        <fullName evidence="2">N-acetylglutamate synthase, GNAT family</fullName>
    </submittedName>
</protein>
<dbReference type="EMBL" id="FNGS01000007">
    <property type="protein sequence ID" value="SDM55638.1"/>
    <property type="molecule type" value="Genomic_DNA"/>
</dbReference>